<gene>
    <name evidence="8" type="ORF">BCR35DRAFT_307654</name>
</gene>
<dbReference type="GO" id="GO:0006887">
    <property type="term" value="P:exocytosis"/>
    <property type="evidence" value="ECO:0007669"/>
    <property type="project" value="UniProtKB-KW"/>
</dbReference>
<feature type="compositionally biased region" description="Low complexity" evidence="6">
    <location>
        <begin position="750"/>
        <end position="759"/>
    </location>
</feature>
<evidence type="ECO:0000256" key="5">
    <source>
        <dbReference type="PROSITE-ProRule" id="PRU00290"/>
    </source>
</evidence>
<dbReference type="InterPro" id="IPR042855">
    <property type="entry name" value="V_SNARE_CC"/>
</dbReference>
<evidence type="ECO:0000313" key="8">
    <source>
        <dbReference type="EMBL" id="ORY72386.1"/>
    </source>
</evidence>
<dbReference type="PANTHER" id="PTHR10241">
    <property type="entry name" value="LETHAL 2 GIANT LARVAE PROTEIN"/>
    <property type="match status" value="1"/>
</dbReference>
<dbReference type="OrthoDB" id="19944at2759"/>
<dbReference type="Gene3D" id="1.20.5.110">
    <property type="match status" value="1"/>
</dbReference>
<feature type="region of interest" description="Disordered" evidence="6">
    <location>
        <begin position="547"/>
        <end position="568"/>
    </location>
</feature>
<protein>
    <recommendedName>
        <fullName evidence="7">V-SNARE coiled-coil homology domain-containing protein</fullName>
    </recommendedName>
</protein>
<comment type="similarity">
    <text evidence="2">Belongs to the WD repeat L(2)GL family.</text>
</comment>
<comment type="subcellular location">
    <subcellularLocation>
        <location evidence="1">Cytoplasm</location>
    </subcellularLocation>
</comment>
<comment type="caution">
    <text evidence="8">The sequence shown here is derived from an EMBL/GenBank/DDBJ whole genome shotgun (WGS) entry which is preliminary data.</text>
</comment>
<dbReference type="PANTHER" id="PTHR10241:SF25">
    <property type="entry name" value="TOMOSYN, ISOFORM C"/>
    <property type="match status" value="1"/>
</dbReference>
<proteinExistence type="inferred from homology"/>
<keyword evidence="9" id="KW-1185">Reference proteome</keyword>
<keyword evidence="3" id="KW-0268">Exocytosis</keyword>
<reference evidence="8 9" key="1">
    <citation type="submission" date="2016-07" db="EMBL/GenBank/DDBJ databases">
        <title>Pervasive Adenine N6-methylation of Active Genes in Fungi.</title>
        <authorList>
            <consortium name="DOE Joint Genome Institute"/>
            <person name="Mondo S.J."/>
            <person name="Dannebaum R.O."/>
            <person name="Kuo R.C."/>
            <person name="Labutti K."/>
            <person name="Haridas S."/>
            <person name="Kuo A."/>
            <person name="Salamov A."/>
            <person name="Ahrendt S.R."/>
            <person name="Lipzen A."/>
            <person name="Sullivan W."/>
            <person name="Andreopoulos W.B."/>
            <person name="Clum A."/>
            <person name="Lindquist E."/>
            <person name="Daum C."/>
            <person name="Ramamoorthy G.K."/>
            <person name="Gryganskyi A."/>
            <person name="Culley D."/>
            <person name="Magnuson J.K."/>
            <person name="James T.Y."/>
            <person name="O'Malley M.A."/>
            <person name="Stajich J.E."/>
            <person name="Spatafora J.W."/>
            <person name="Visel A."/>
            <person name="Grigoriev I.V."/>
        </authorList>
    </citation>
    <scope>NUCLEOTIDE SEQUENCE [LARGE SCALE GENOMIC DNA]</scope>
    <source>
        <strain evidence="8 9">62-1032</strain>
    </source>
</reference>
<dbReference type="CDD" id="cd15873">
    <property type="entry name" value="R-SNARE_STXBP5_6"/>
    <property type="match status" value="1"/>
</dbReference>
<organism evidence="8 9">
    <name type="scientific">Leucosporidium creatinivorum</name>
    <dbReference type="NCBI Taxonomy" id="106004"/>
    <lineage>
        <taxon>Eukaryota</taxon>
        <taxon>Fungi</taxon>
        <taxon>Dikarya</taxon>
        <taxon>Basidiomycota</taxon>
        <taxon>Pucciniomycotina</taxon>
        <taxon>Microbotryomycetes</taxon>
        <taxon>Leucosporidiales</taxon>
        <taxon>Leucosporidium</taxon>
    </lineage>
</organism>
<evidence type="ECO:0000256" key="6">
    <source>
        <dbReference type="SAM" id="MobiDB-lite"/>
    </source>
</evidence>
<accession>A0A1Y2EMC6</accession>
<evidence type="ECO:0000256" key="3">
    <source>
        <dbReference type="ARBA" id="ARBA00022483"/>
    </source>
</evidence>
<evidence type="ECO:0000256" key="2">
    <source>
        <dbReference type="ARBA" id="ARBA00008070"/>
    </source>
</evidence>
<dbReference type="SMART" id="SM00320">
    <property type="entry name" value="WD40"/>
    <property type="match status" value="4"/>
</dbReference>
<name>A0A1Y2EMC6_9BASI</name>
<feature type="domain" description="V-SNARE coiled-coil homology" evidence="7">
    <location>
        <begin position="1151"/>
        <end position="1211"/>
    </location>
</feature>
<feature type="region of interest" description="Disordered" evidence="6">
    <location>
        <begin position="708"/>
        <end position="761"/>
    </location>
</feature>
<dbReference type="Proteomes" id="UP000193467">
    <property type="component" value="Unassembled WGS sequence"/>
</dbReference>
<evidence type="ECO:0000313" key="9">
    <source>
        <dbReference type="Proteomes" id="UP000193467"/>
    </source>
</evidence>
<feature type="compositionally biased region" description="Pro residues" evidence="6">
    <location>
        <begin position="718"/>
        <end position="731"/>
    </location>
</feature>
<dbReference type="SUPFAM" id="SSF50978">
    <property type="entry name" value="WD40 repeat-like"/>
    <property type="match status" value="1"/>
</dbReference>
<dbReference type="GO" id="GO:0045159">
    <property type="term" value="F:myosin II binding"/>
    <property type="evidence" value="ECO:0007669"/>
    <property type="project" value="TreeGrafter"/>
</dbReference>
<evidence type="ECO:0000256" key="1">
    <source>
        <dbReference type="ARBA" id="ARBA00004496"/>
    </source>
</evidence>
<feature type="compositionally biased region" description="Basic residues" evidence="6">
    <location>
        <begin position="739"/>
        <end position="749"/>
    </location>
</feature>
<dbReference type="GO" id="GO:0005886">
    <property type="term" value="C:plasma membrane"/>
    <property type="evidence" value="ECO:0007669"/>
    <property type="project" value="TreeGrafter"/>
</dbReference>
<dbReference type="PROSITE" id="PS50892">
    <property type="entry name" value="V_SNARE"/>
    <property type="match status" value="1"/>
</dbReference>
<dbReference type="STRING" id="106004.A0A1Y2EMC6"/>
<sequence length="1224" mass="131998">MFSGKARKAQEAVQGLDFSQTARDASNYALGQLRELGLGSELSAMAFDPVQSLLAVGTAEGRLLVFGGPAVEISWDVGRPVKIRHLAWRAGSGFLGVVDSKDTLSVYDLGRLDKGRPFRDSSLSMRSNITCLESHPLLPFLFAGGKDGTVDVYDLDRGCLAREARVPNLWYAQEEILRRSGVQIERRHIPVCIDVKIHPTDLNLLLVAYEGGVSLWNIAEQRAELNWEFIIPPGAPGGGNDSEEVLFSERRPVVTCVAWRPDGLVFAVGHEDGCISFASVADELAIDIRTIERASVNKTTEEDLFGWQGQGEGQKKLSGREPVFKLAWSGFPEETMLSRAAAAWSGAGGSAPTSPDPTSSTFSPSLGSSTAPSPGTTILTILGGLLPSDPPGIHLLEFPAYAAPTLAPTTTSKGNIPAPTRDALKSSLIPLSHHLYPTSTPPEDFLPLPRNSPYYSNAYDPTALIITTGTNPRYPVLPSAQATRGIEAWSFPPSLSHAPISLRLPGSLAWAGGGTCTSIECINIPTLSYRRMLHQFDMEDEMGDRLPLRGGKAWPERRPSRQGLTPPVDNMPRILVSSHVDLTVRFWDVSSHLLLAPKAAPGSAPLDSKLSKEFPRPLRHLDWCLGDVLRDQRSSGLEAARLWRERPWELEIEKVSLAEETMELAVMLSTGDIIISRLGYGDKRDPLSVEYARAGAEDDLHDNVNSALESLSLDGPDPSAPPAPILPPPSSKSPSLSSHSRRFSTRRRSSSTATGASPSHDLELQDHYIDLSLIPSPRPFHDGWRAVGGFIFPSSPSATSKTCLELSDIGFLAASSENSLIVADMRGPEVLLVDTPGRATEGGKGKGKARSDSSAITSLKWTISPISEDHDHNPRLIVVQASGLTRVFELASVGGTWHLSDSISSFSHDSVASSFATFVLDKHGRELLASPANLQLALAHQSNFESRDGIEGKGAFTSLWITVNSTTISAYFNIDGPRTAQYEGGQGFEKAEICYRNGAPVLMVQARNRQITAFSLPDLVQVARMTFDAAIHTSAGRISFSADGDLIQHIDPLRIRLYTTGDIARPAFPPRLEIWDPTIPVPWQTGLFGGVASTLSSFFGAGHGAAEIEGILGGPNRPPPKVRQRATAAAPPPQSSSASSTRTSTPRPRPRTQAVQADADSTVGIIAQTQQALAQRGEYLGYLQERLGSMADDAAKFASETKKSAQREAAKKTLASGWTSLWNK</sequence>
<dbReference type="GO" id="GO:0005737">
    <property type="term" value="C:cytoplasm"/>
    <property type="evidence" value="ECO:0007669"/>
    <property type="project" value="UniProtKB-SubCell"/>
</dbReference>
<dbReference type="Gene3D" id="2.130.10.10">
    <property type="entry name" value="YVTN repeat-like/Quinoprotein amine dehydrogenase"/>
    <property type="match status" value="2"/>
</dbReference>
<dbReference type="InterPro" id="IPR036322">
    <property type="entry name" value="WD40_repeat_dom_sf"/>
</dbReference>
<dbReference type="InterPro" id="IPR013905">
    <property type="entry name" value="Lgl_C_dom"/>
</dbReference>
<feature type="region of interest" description="Disordered" evidence="6">
    <location>
        <begin position="345"/>
        <end position="371"/>
    </location>
</feature>
<evidence type="ECO:0000259" key="7">
    <source>
        <dbReference type="PROSITE" id="PS50892"/>
    </source>
</evidence>
<dbReference type="GO" id="GO:0006893">
    <property type="term" value="P:Golgi to plasma membrane transport"/>
    <property type="evidence" value="ECO:0007669"/>
    <property type="project" value="TreeGrafter"/>
</dbReference>
<dbReference type="EMBL" id="MCGR01000052">
    <property type="protein sequence ID" value="ORY72386.1"/>
    <property type="molecule type" value="Genomic_DNA"/>
</dbReference>
<dbReference type="GO" id="GO:0019905">
    <property type="term" value="F:syntaxin binding"/>
    <property type="evidence" value="ECO:0007669"/>
    <property type="project" value="TreeGrafter"/>
</dbReference>
<keyword evidence="5" id="KW-0175">Coiled coil</keyword>
<dbReference type="Pfam" id="PF00400">
    <property type="entry name" value="WD40"/>
    <property type="match status" value="2"/>
</dbReference>
<dbReference type="Pfam" id="PF08596">
    <property type="entry name" value="Lgl_C"/>
    <property type="match status" value="1"/>
</dbReference>
<keyword evidence="4" id="KW-0963">Cytoplasm</keyword>
<evidence type="ECO:0000256" key="4">
    <source>
        <dbReference type="ARBA" id="ARBA00022490"/>
    </source>
</evidence>
<dbReference type="InterPro" id="IPR001680">
    <property type="entry name" value="WD40_rpt"/>
</dbReference>
<feature type="compositionally biased region" description="Low complexity" evidence="6">
    <location>
        <begin position="1125"/>
        <end position="1154"/>
    </location>
</feature>
<dbReference type="InParanoid" id="A0A1Y2EMC6"/>
<feature type="region of interest" description="Disordered" evidence="6">
    <location>
        <begin position="1109"/>
        <end position="1158"/>
    </location>
</feature>
<dbReference type="InterPro" id="IPR015943">
    <property type="entry name" value="WD40/YVTN_repeat-like_dom_sf"/>
</dbReference>
<dbReference type="AlphaFoldDB" id="A0A1Y2EMC6"/>
<dbReference type="GO" id="GO:0005096">
    <property type="term" value="F:GTPase activator activity"/>
    <property type="evidence" value="ECO:0007669"/>
    <property type="project" value="TreeGrafter"/>
</dbReference>